<keyword evidence="3" id="KW-1185">Reference proteome</keyword>
<evidence type="ECO:0000256" key="1">
    <source>
        <dbReference type="SAM" id="MobiDB-lite"/>
    </source>
</evidence>
<name>A0AAD7MRL2_9AGAR</name>
<comment type="caution">
    <text evidence="2">The sequence shown here is derived from an EMBL/GenBank/DDBJ whole genome shotgun (WGS) entry which is preliminary data.</text>
</comment>
<gene>
    <name evidence="2" type="ORF">B0H16DRAFT_1697149</name>
</gene>
<dbReference type="Proteomes" id="UP001215598">
    <property type="component" value="Unassembled WGS sequence"/>
</dbReference>
<accession>A0AAD7MRL2</accession>
<organism evidence="2 3">
    <name type="scientific">Mycena metata</name>
    <dbReference type="NCBI Taxonomy" id="1033252"/>
    <lineage>
        <taxon>Eukaryota</taxon>
        <taxon>Fungi</taxon>
        <taxon>Dikarya</taxon>
        <taxon>Basidiomycota</taxon>
        <taxon>Agaricomycotina</taxon>
        <taxon>Agaricomycetes</taxon>
        <taxon>Agaricomycetidae</taxon>
        <taxon>Agaricales</taxon>
        <taxon>Marasmiineae</taxon>
        <taxon>Mycenaceae</taxon>
        <taxon>Mycena</taxon>
    </lineage>
</organism>
<dbReference type="EMBL" id="JARKIB010000164">
    <property type="protein sequence ID" value="KAJ7729565.1"/>
    <property type="molecule type" value="Genomic_DNA"/>
</dbReference>
<evidence type="ECO:0000313" key="3">
    <source>
        <dbReference type="Proteomes" id="UP001215598"/>
    </source>
</evidence>
<evidence type="ECO:0000313" key="2">
    <source>
        <dbReference type="EMBL" id="KAJ7729565.1"/>
    </source>
</evidence>
<reference evidence="2" key="1">
    <citation type="submission" date="2023-03" db="EMBL/GenBank/DDBJ databases">
        <title>Massive genome expansion in bonnet fungi (Mycena s.s.) driven by repeated elements and novel gene families across ecological guilds.</title>
        <authorList>
            <consortium name="Lawrence Berkeley National Laboratory"/>
            <person name="Harder C.B."/>
            <person name="Miyauchi S."/>
            <person name="Viragh M."/>
            <person name="Kuo A."/>
            <person name="Thoen E."/>
            <person name="Andreopoulos B."/>
            <person name="Lu D."/>
            <person name="Skrede I."/>
            <person name="Drula E."/>
            <person name="Henrissat B."/>
            <person name="Morin E."/>
            <person name="Kohler A."/>
            <person name="Barry K."/>
            <person name="LaButti K."/>
            <person name="Morin E."/>
            <person name="Salamov A."/>
            <person name="Lipzen A."/>
            <person name="Mereny Z."/>
            <person name="Hegedus B."/>
            <person name="Baldrian P."/>
            <person name="Stursova M."/>
            <person name="Weitz H."/>
            <person name="Taylor A."/>
            <person name="Grigoriev I.V."/>
            <person name="Nagy L.G."/>
            <person name="Martin F."/>
            <person name="Kauserud H."/>
        </authorList>
    </citation>
    <scope>NUCLEOTIDE SEQUENCE</scope>
    <source>
        <strain evidence="2">CBHHK182m</strain>
    </source>
</reference>
<sequence>MSNPGPNRSSSGCRDNASLDRLRQREDYTVMLKSMLRGISCAGAKDDLLKFEVEMKRQLAPKGAELLVVLSTQAAQQMMARSPLIGRSAATPKTDAAVNDNQPCKMRSKQRLNSNANTLKAQVFGLWLSRQAAAMKARGASPRLELVRALPRSVPNFATAHGFKRTLTPAHSNVAAPSSFKTVDAIFSSSFLLFKAVGPLYRPSAFSSGQSLVPGRKGDGDVVALAL</sequence>
<feature type="compositionally biased region" description="Polar residues" evidence="1">
    <location>
        <begin position="1"/>
        <end position="13"/>
    </location>
</feature>
<dbReference type="AlphaFoldDB" id="A0AAD7MRL2"/>
<feature type="region of interest" description="Disordered" evidence="1">
    <location>
        <begin position="1"/>
        <end position="20"/>
    </location>
</feature>
<protein>
    <submittedName>
        <fullName evidence="2">Uncharacterized protein</fullName>
    </submittedName>
</protein>
<proteinExistence type="predicted"/>